<name>A0A2S3GNN5_9POAL</name>
<reference evidence="1" key="1">
    <citation type="submission" date="2018-04" db="EMBL/GenBank/DDBJ databases">
        <title>WGS assembly of Panicum hallii.</title>
        <authorList>
            <person name="Lovell J."/>
            <person name="Jenkins J."/>
            <person name="Lowry D."/>
            <person name="Mamidi S."/>
            <person name="Sreedasyam A."/>
            <person name="Weng X."/>
            <person name="Barry K."/>
            <person name="Bonette J."/>
            <person name="Campitelli B."/>
            <person name="Daum C."/>
            <person name="Gordon S."/>
            <person name="Gould B."/>
            <person name="Lipzen A."/>
            <person name="Macqueen A."/>
            <person name="Palacio-Mejia J."/>
            <person name="Plott C."/>
            <person name="Shakirov E."/>
            <person name="Shu S."/>
            <person name="Yoshinaga Y."/>
            <person name="Zane M."/>
            <person name="Rokhsar D."/>
            <person name="Grimwood J."/>
            <person name="Schmutz J."/>
            <person name="Juenger T."/>
        </authorList>
    </citation>
    <scope>NUCLEOTIDE SEQUENCE [LARGE SCALE GENOMIC DNA]</scope>
    <source>
        <strain evidence="1">FIL2</strain>
    </source>
</reference>
<dbReference type="Gramene" id="PAN05589">
    <property type="protein sequence ID" value="PAN05589"/>
    <property type="gene ID" value="PAHAL_1G169500"/>
</dbReference>
<evidence type="ECO:0000313" key="1">
    <source>
        <dbReference type="EMBL" id="PAN05589.1"/>
    </source>
</evidence>
<organism evidence="1">
    <name type="scientific">Panicum hallii</name>
    <dbReference type="NCBI Taxonomy" id="206008"/>
    <lineage>
        <taxon>Eukaryota</taxon>
        <taxon>Viridiplantae</taxon>
        <taxon>Streptophyta</taxon>
        <taxon>Embryophyta</taxon>
        <taxon>Tracheophyta</taxon>
        <taxon>Spermatophyta</taxon>
        <taxon>Magnoliopsida</taxon>
        <taxon>Liliopsida</taxon>
        <taxon>Poales</taxon>
        <taxon>Poaceae</taxon>
        <taxon>PACMAD clade</taxon>
        <taxon>Panicoideae</taxon>
        <taxon>Panicodae</taxon>
        <taxon>Paniceae</taxon>
        <taxon>Panicinae</taxon>
        <taxon>Panicum</taxon>
        <taxon>Panicum sect. Panicum</taxon>
    </lineage>
</organism>
<gene>
    <name evidence="1" type="ORF">PAHAL_1G169500</name>
</gene>
<dbReference type="EMBL" id="CM008046">
    <property type="protein sequence ID" value="PAN05589.1"/>
    <property type="molecule type" value="Genomic_DNA"/>
</dbReference>
<dbReference type="Proteomes" id="UP000243499">
    <property type="component" value="Chromosome 1"/>
</dbReference>
<sequence length="80" mass="8352">MRVKTVAAWFPHRITCVSHASSRCLRPRAKSTLPPAVPPISGISTSADCGDLLPSVAPAVRPAAADASPWEGEASHVPCH</sequence>
<proteinExistence type="predicted"/>
<accession>A0A2S3GNN5</accession>
<protein>
    <submittedName>
        <fullName evidence="1">Uncharacterized protein</fullName>
    </submittedName>
</protein>
<dbReference type="AlphaFoldDB" id="A0A2S3GNN5"/>